<dbReference type="Pfam" id="PF08242">
    <property type="entry name" value="Methyltransf_12"/>
    <property type="match status" value="1"/>
</dbReference>
<dbReference type="OrthoDB" id="9797252at2"/>
<comment type="caution">
    <text evidence="4">The sequence shown here is derived from an EMBL/GenBank/DDBJ whole genome shotgun (WGS) entry which is preliminary data.</text>
</comment>
<evidence type="ECO:0000259" key="3">
    <source>
        <dbReference type="Pfam" id="PF08242"/>
    </source>
</evidence>
<dbReference type="GO" id="GO:0008168">
    <property type="term" value="F:methyltransferase activity"/>
    <property type="evidence" value="ECO:0007669"/>
    <property type="project" value="UniProtKB-KW"/>
</dbReference>
<accession>A0A8H9MDG3</accession>
<dbReference type="AlphaFoldDB" id="A0A8H9MDG3"/>
<evidence type="ECO:0000256" key="2">
    <source>
        <dbReference type="ARBA" id="ARBA00022679"/>
    </source>
</evidence>
<dbReference type="GO" id="GO:0032259">
    <property type="term" value="P:methylation"/>
    <property type="evidence" value="ECO:0007669"/>
    <property type="project" value="UniProtKB-KW"/>
</dbReference>
<evidence type="ECO:0000313" key="5">
    <source>
        <dbReference type="Proteomes" id="UP000658656"/>
    </source>
</evidence>
<gene>
    <name evidence="4" type="ORF">GCM10017566_49420</name>
</gene>
<dbReference type="PANTHER" id="PTHR44942">
    <property type="entry name" value="METHYLTRANSF_11 DOMAIN-CONTAINING PROTEIN"/>
    <property type="match status" value="1"/>
</dbReference>
<dbReference type="InterPro" id="IPR029063">
    <property type="entry name" value="SAM-dependent_MTases_sf"/>
</dbReference>
<keyword evidence="5" id="KW-1185">Reference proteome</keyword>
<evidence type="ECO:0000256" key="1">
    <source>
        <dbReference type="ARBA" id="ARBA00022603"/>
    </source>
</evidence>
<reference evidence="4" key="1">
    <citation type="journal article" date="2014" name="Int. J. Syst. Evol. Microbiol.">
        <title>Complete genome sequence of Corynebacterium casei LMG S-19264T (=DSM 44701T), isolated from a smear-ripened cheese.</title>
        <authorList>
            <consortium name="US DOE Joint Genome Institute (JGI-PGF)"/>
            <person name="Walter F."/>
            <person name="Albersmeier A."/>
            <person name="Kalinowski J."/>
            <person name="Ruckert C."/>
        </authorList>
    </citation>
    <scope>NUCLEOTIDE SEQUENCE</scope>
    <source>
        <strain evidence="4">CGMCC 4.7679</strain>
    </source>
</reference>
<keyword evidence="2 4" id="KW-0808">Transferase</keyword>
<dbReference type="Proteomes" id="UP000658656">
    <property type="component" value="Unassembled WGS sequence"/>
</dbReference>
<evidence type="ECO:0000313" key="4">
    <source>
        <dbReference type="EMBL" id="GHF69819.1"/>
    </source>
</evidence>
<name>A0A8H9MDG3_9PSEU</name>
<reference evidence="4" key="2">
    <citation type="submission" date="2020-09" db="EMBL/GenBank/DDBJ databases">
        <authorList>
            <person name="Sun Q."/>
            <person name="Zhou Y."/>
        </authorList>
    </citation>
    <scope>NUCLEOTIDE SEQUENCE</scope>
    <source>
        <strain evidence="4">CGMCC 4.7679</strain>
    </source>
</reference>
<sequence>MAEKAQKFDGLSGDYDRFRPRYPEALLRRLAAMVPRKDEPQVADIGAGTGIALEGLVPLLGEHCRYTAVDVSADMVAAGRRKFPAVEWLVGGAEEFLESATGVDLVVAAQSFQWLDRPRVLRAATACLAPGGVFAVIQNNRDYRASAFLDSYESLLEELSPGYSRHYRDFDFATELRQAFEPVGGTTATDTADWTMTMRAEDFEGMAKSSTQVQRGLAAHGDELLARLRELCEKHAEDGRLSIPYHTELFTARAPGDAARG</sequence>
<keyword evidence="1 4" id="KW-0489">Methyltransferase</keyword>
<protein>
    <submittedName>
        <fullName evidence="4">Methyltransferase</fullName>
    </submittedName>
</protein>
<dbReference type="Gene3D" id="3.40.50.150">
    <property type="entry name" value="Vaccinia Virus protein VP39"/>
    <property type="match status" value="1"/>
</dbReference>
<organism evidence="4 5">
    <name type="scientific">Amycolatopsis bartoniae</name>
    <dbReference type="NCBI Taxonomy" id="941986"/>
    <lineage>
        <taxon>Bacteria</taxon>
        <taxon>Bacillati</taxon>
        <taxon>Actinomycetota</taxon>
        <taxon>Actinomycetes</taxon>
        <taxon>Pseudonocardiales</taxon>
        <taxon>Pseudonocardiaceae</taxon>
        <taxon>Amycolatopsis</taxon>
    </lineage>
</organism>
<dbReference type="EMBL" id="BNAV01000008">
    <property type="protein sequence ID" value="GHF69819.1"/>
    <property type="molecule type" value="Genomic_DNA"/>
</dbReference>
<dbReference type="CDD" id="cd02440">
    <property type="entry name" value="AdoMet_MTases"/>
    <property type="match status" value="1"/>
</dbReference>
<dbReference type="InterPro" id="IPR013217">
    <property type="entry name" value="Methyltransf_12"/>
</dbReference>
<dbReference type="PANTHER" id="PTHR44942:SF4">
    <property type="entry name" value="METHYLTRANSFERASE TYPE 11 DOMAIN-CONTAINING PROTEIN"/>
    <property type="match status" value="1"/>
</dbReference>
<dbReference type="InterPro" id="IPR051052">
    <property type="entry name" value="Diverse_substrate_MTase"/>
</dbReference>
<proteinExistence type="predicted"/>
<dbReference type="RefSeq" id="WP_145934433.1">
    <property type="nucleotide sequence ID" value="NZ_BNAV01000008.1"/>
</dbReference>
<dbReference type="SUPFAM" id="SSF53335">
    <property type="entry name" value="S-adenosyl-L-methionine-dependent methyltransferases"/>
    <property type="match status" value="1"/>
</dbReference>
<feature type="domain" description="Methyltransferase type 12" evidence="3">
    <location>
        <begin position="44"/>
        <end position="134"/>
    </location>
</feature>